<dbReference type="STRING" id="43775.SAMN04489760_102218"/>
<dbReference type="AlphaFoldDB" id="A0A1H7UZL1"/>
<protein>
    <submittedName>
        <fullName evidence="1">Fe-S cluster assembly iron-binding protein IscA</fullName>
    </submittedName>
</protein>
<organism evidence="1 2">
    <name type="scientific">Syntrophus gentianae</name>
    <dbReference type="NCBI Taxonomy" id="43775"/>
    <lineage>
        <taxon>Bacteria</taxon>
        <taxon>Pseudomonadati</taxon>
        <taxon>Thermodesulfobacteriota</taxon>
        <taxon>Syntrophia</taxon>
        <taxon>Syntrophales</taxon>
        <taxon>Syntrophaceae</taxon>
        <taxon>Syntrophus</taxon>
    </lineage>
</organism>
<sequence>MGSLVITETAIEAVKRIVGKTKGIITVRLDLQIGSCSWPSFGLSFDNKSANDFVWHTGNIEWVITRALLAKACTIKIDYFQGIQGERFSITSDYPLATTCLGCSTKCRNNLKLARGSLDALKSDG</sequence>
<dbReference type="OrthoDB" id="9801228at2"/>
<dbReference type="EMBL" id="FOBS01000002">
    <property type="protein sequence ID" value="SEM02402.1"/>
    <property type="molecule type" value="Genomic_DNA"/>
</dbReference>
<dbReference type="Proteomes" id="UP000198744">
    <property type="component" value="Unassembled WGS sequence"/>
</dbReference>
<reference evidence="1 2" key="1">
    <citation type="submission" date="2016-10" db="EMBL/GenBank/DDBJ databases">
        <authorList>
            <person name="de Groot N.N."/>
        </authorList>
    </citation>
    <scope>NUCLEOTIDE SEQUENCE [LARGE SCALE GENOMIC DNA]</scope>
    <source>
        <strain evidence="1 2">DSM 8423</strain>
    </source>
</reference>
<evidence type="ECO:0000313" key="1">
    <source>
        <dbReference type="EMBL" id="SEM02402.1"/>
    </source>
</evidence>
<dbReference type="Gene3D" id="2.60.300.12">
    <property type="entry name" value="HesB-like domain"/>
    <property type="match status" value="1"/>
</dbReference>
<keyword evidence="2" id="KW-1185">Reference proteome</keyword>
<evidence type="ECO:0000313" key="2">
    <source>
        <dbReference type="Proteomes" id="UP000198744"/>
    </source>
</evidence>
<accession>A0A1H7UZL1</accession>
<gene>
    <name evidence="1" type="ORF">SAMN04489760_102218</name>
</gene>
<proteinExistence type="predicted"/>
<dbReference type="InterPro" id="IPR035903">
    <property type="entry name" value="HesB-like_dom_sf"/>
</dbReference>
<name>A0A1H7UZL1_9BACT</name>
<dbReference type="SUPFAM" id="SSF89360">
    <property type="entry name" value="HesB-like domain"/>
    <property type="match status" value="1"/>
</dbReference>
<dbReference type="RefSeq" id="WP_093882137.1">
    <property type="nucleotide sequence ID" value="NZ_FOBS01000002.1"/>
</dbReference>